<evidence type="ECO:0000313" key="5">
    <source>
        <dbReference type="EMBL" id="CAG8637316.1"/>
    </source>
</evidence>
<dbReference type="Pfam" id="PF08711">
    <property type="entry name" value="Med26"/>
    <property type="match status" value="1"/>
</dbReference>
<comment type="similarity">
    <text evidence="2">Belongs to the IWS1 family.</text>
</comment>
<keyword evidence="6" id="KW-1185">Reference proteome</keyword>
<accession>A0A9N9DGC7</accession>
<dbReference type="Gene3D" id="1.20.930.10">
    <property type="entry name" value="Conserved domain common to transcription factors TFIIS, elongin A, CRSP70"/>
    <property type="match status" value="1"/>
</dbReference>
<dbReference type="Proteomes" id="UP000789508">
    <property type="component" value="Unassembled WGS sequence"/>
</dbReference>
<dbReference type="InterPro" id="IPR017923">
    <property type="entry name" value="TFIIS_N"/>
</dbReference>
<proteinExistence type="inferred from homology"/>
<evidence type="ECO:0000259" key="4">
    <source>
        <dbReference type="PROSITE" id="PS51319"/>
    </source>
</evidence>
<sequence length="147" mass="17323">MPVTLEQLRSSQIGFIIRFYNICPGIAERIQRKAEKLVQKWSRLIFNLSDDYRNRPVETVVYDPEAARARNYSDESILRKVNEEMRTEAETSSSTRVRARIPIREPREYRFVPVVKNPVSVESKKKPKYTGVYKRLNRTMTALSRNK</sequence>
<protein>
    <submittedName>
        <fullName evidence="5">13299_t:CDS:1</fullName>
    </submittedName>
</protein>
<dbReference type="GO" id="GO:0005634">
    <property type="term" value="C:nucleus"/>
    <property type="evidence" value="ECO:0007669"/>
    <property type="project" value="UniProtKB-SubCell"/>
</dbReference>
<evidence type="ECO:0000256" key="2">
    <source>
        <dbReference type="ARBA" id="ARBA00037992"/>
    </source>
</evidence>
<dbReference type="PROSITE" id="PS51319">
    <property type="entry name" value="TFIIS_N"/>
    <property type="match status" value="1"/>
</dbReference>
<dbReference type="GO" id="GO:0016973">
    <property type="term" value="P:poly(A)+ mRNA export from nucleus"/>
    <property type="evidence" value="ECO:0007669"/>
    <property type="project" value="TreeGrafter"/>
</dbReference>
<dbReference type="PANTHER" id="PTHR46010:SF1">
    <property type="entry name" value="PROTEIN IWS1 HOMOLOG"/>
    <property type="match status" value="1"/>
</dbReference>
<dbReference type="InterPro" id="IPR035441">
    <property type="entry name" value="TFIIS/LEDGF_dom_sf"/>
</dbReference>
<gene>
    <name evidence="5" type="ORF">ALEPTO_LOCUS9585</name>
</gene>
<dbReference type="AlphaFoldDB" id="A0A9N9DGC7"/>
<organism evidence="5 6">
    <name type="scientific">Ambispora leptoticha</name>
    <dbReference type="NCBI Taxonomy" id="144679"/>
    <lineage>
        <taxon>Eukaryota</taxon>
        <taxon>Fungi</taxon>
        <taxon>Fungi incertae sedis</taxon>
        <taxon>Mucoromycota</taxon>
        <taxon>Glomeromycotina</taxon>
        <taxon>Glomeromycetes</taxon>
        <taxon>Archaeosporales</taxon>
        <taxon>Ambisporaceae</taxon>
        <taxon>Ambispora</taxon>
    </lineage>
</organism>
<comment type="caution">
    <text evidence="5">The sequence shown here is derived from an EMBL/GenBank/DDBJ whole genome shotgun (WGS) entry which is preliminary data.</text>
</comment>
<comment type="subcellular location">
    <subcellularLocation>
        <location evidence="3">Nucleus</location>
    </subcellularLocation>
</comment>
<dbReference type="InterPro" id="IPR051037">
    <property type="entry name" value="RNAPII_TF_IWS1"/>
</dbReference>
<reference evidence="5" key="1">
    <citation type="submission" date="2021-06" db="EMBL/GenBank/DDBJ databases">
        <authorList>
            <person name="Kallberg Y."/>
            <person name="Tangrot J."/>
            <person name="Rosling A."/>
        </authorList>
    </citation>
    <scope>NUCLEOTIDE SEQUENCE</scope>
    <source>
        <strain evidence="5">FL130A</strain>
    </source>
</reference>
<feature type="domain" description="TFIIS N-terminal" evidence="4">
    <location>
        <begin position="1"/>
        <end position="48"/>
    </location>
</feature>
<keyword evidence="3" id="KW-0539">Nucleus</keyword>
<comment type="function">
    <text evidence="1">Transcription factor involved in RNA polymerase II transcription regulation. May function in both SPT15/TBP post-recruitment and recruitment steps of transcription.</text>
</comment>
<name>A0A9N9DGC7_9GLOM</name>
<evidence type="ECO:0000256" key="1">
    <source>
        <dbReference type="ARBA" id="ARBA00037349"/>
    </source>
</evidence>
<dbReference type="PANTHER" id="PTHR46010">
    <property type="entry name" value="PROTEIN IWS1 HOMOLOG"/>
    <property type="match status" value="1"/>
</dbReference>
<dbReference type="OrthoDB" id="21124at2759"/>
<evidence type="ECO:0000256" key="3">
    <source>
        <dbReference type="PROSITE-ProRule" id="PRU00649"/>
    </source>
</evidence>
<dbReference type="EMBL" id="CAJVPS010007719">
    <property type="protein sequence ID" value="CAG8637316.1"/>
    <property type="molecule type" value="Genomic_DNA"/>
</dbReference>
<evidence type="ECO:0000313" key="6">
    <source>
        <dbReference type="Proteomes" id="UP000789508"/>
    </source>
</evidence>